<dbReference type="HOGENOM" id="CLU_2364751_0_0_9"/>
<evidence type="ECO:0000313" key="1">
    <source>
        <dbReference type="EMBL" id="EFH95789.1"/>
    </source>
</evidence>
<proteinExistence type="predicted"/>
<accession>A0A0E1X8V3</accession>
<dbReference type="Proteomes" id="UP000003455">
    <property type="component" value="Chromosome"/>
</dbReference>
<comment type="caution">
    <text evidence="1">The sequence shown here is derived from an EMBL/GenBank/DDBJ whole genome shotgun (WGS) entry which is preliminary data.</text>
</comment>
<reference evidence="1" key="1">
    <citation type="submission" date="2010-05" db="EMBL/GenBank/DDBJ databases">
        <authorList>
            <person name="Muzny D."/>
            <person name="Qin X."/>
            <person name="Buhay C."/>
            <person name="Dugan-Rocha S."/>
            <person name="Ding Y."/>
            <person name="Chen G."/>
            <person name="Hawes A."/>
            <person name="Holder M."/>
            <person name="Jhangiani S."/>
            <person name="Johnson A."/>
            <person name="Khan Z."/>
            <person name="Li Z."/>
            <person name="Liu W."/>
            <person name="Liu X."/>
            <person name="Perez L."/>
            <person name="Shen H."/>
            <person name="Wang Q."/>
            <person name="Watt J."/>
            <person name="Xi L."/>
            <person name="Xin Y."/>
            <person name="Zhou J."/>
            <person name="Deng J."/>
            <person name="Jiang H."/>
            <person name="Liu Y."/>
            <person name="Qu J."/>
            <person name="Song X.-Z."/>
            <person name="Zhang L."/>
            <person name="Villasana D."/>
            <person name="Johnson A."/>
            <person name="Liu J."/>
            <person name="Liyanage D."/>
            <person name="Lorensuhewa L."/>
            <person name="Robinson T."/>
            <person name="Song A."/>
            <person name="Song B.-B."/>
            <person name="Dinh H."/>
            <person name="Thornton R."/>
            <person name="Coyle M."/>
            <person name="Francisco L."/>
            <person name="Jackson L."/>
            <person name="Javaid M."/>
            <person name="Korchina V."/>
            <person name="Kovar C."/>
            <person name="Mata R."/>
            <person name="Mathew T."/>
            <person name="Ngo R."/>
            <person name="Nguyen L."/>
            <person name="Nguyen N."/>
            <person name="Okwuonu G."/>
            <person name="Ongeri F."/>
            <person name="Pham C."/>
            <person name="Simmons D."/>
            <person name="Wilczek-Boney K."/>
            <person name="Hale W."/>
            <person name="Jakkamsetti A."/>
            <person name="Pham P."/>
            <person name="Ruth R."/>
            <person name="San Lucas F."/>
            <person name="Warren J."/>
            <person name="Zhang J."/>
            <person name="Zhao Z."/>
            <person name="Zhou C."/>
            <person name="Zhu D."/>
            <person name="Lee S."/>
            <person name="Bess C."/>
            <person name="Blankenburg K."/>
            <person name="Forbes L."/>
            <person name="Fu Q."/>
            <person name="Gubbala S."/>
            <person name="Hirani K."/>
            <person name="Jayaseelan J.C."/>
            <person name="Lara F."/>
            <person name="Munidasa M."/>
            <person name="Palculict T."/>
            <person name="Patil S."/>
            <person name="Pu L.-L."/>
            <person name="Saada N."/>
            <person name="Tang L."/>
            <person name="Weissenberger G."/>
            <person name="Zhu Y."/>
            <person name="Hemphill L."/>
            <person name="Shang Y."/>
            <person name="Youmans B."/>
            <person name="Ayvaz T."/>
            <person name="Ross M."/>
            <person name="Santibanez J."/>
            <person name="Aqrawi P."/>
            <person name="Gross S."/>
            <person name="Joshi V."/>
            <person name="Fowler G."/>
            <person name="Nazareth L."/>
            <person name="Reid J."/>
            <person name="Worley K."/>
            <person name="Petrosino J."/>
            <person name="Highlander S."/>
            <person name="Gibbs R."/>
        </authorList>
    </citation>
    <scope>NUCLEOTIDE SEQUENCE [LARGE SCALE GENOMIC DNA]</scope>
    <source>
        <strain evidence="1">MN8</strain>
    </source>
</reference>
<gene>
    <name evidence="1" type="ORF">HMPREF0769_11172</name>
</gene>
<dbReference type="EMBL" id="ACJA02000002">
    <property type="protein sequence ID" value="EFH95789.1"/>
    <property type="molecule type" value="Genomic_DNA"/>
</dbReference>
<dbReference type="AlphaFoldDB" id="A0A0E1X8V3"/>
<evidence type="ECO:0008006" key="2">
    <source>
        <dbReference type="Google" id="ProtNLM"/>
    </source>
</evidence>
<name>A0A0E1X8V3_STAAU</name>
<organism evidence="1">
    <name type="scientific">Staphylococcus aureus subsp. aureus MN8</name>
    <dbReference type="NCBI Taxonomy" id="548470"/>
    <lineage>
        <taxon>Bacteria</taxon>
        <taxon>Bacillati</taxon>
        <taxon>Bacillota</taxon>
        <taxon>Bacilli</taxon>
        <taxon>Bacillales</taxon>
        <taxon>Staphylococcaceae</taxon>
        <taxon>Staphylococcus</taxon>
    </lineage>
</organism>
<protein>
    <recommendedName>
        <fullName evidence="2">Phage protein</fullName>
    </recommendedName>
</protein>
<dbReference type="RefSeq" id="WP_000128907.1">
    <property type="nucleotide sequence ID" value="NZ_CM000952.1"/>
</dbReference>
<sequence length="109" mass="12477">MTDEAKFVLLQLYSIYLDRIDEGMSKRSASYFGSDESSFNAFFLGFNFEDYIDAVLELKHRDFVIASAEDGGFLEMALSREGIAYSESESKKDYKTLMGLIRDLKKLII</sequence>